<feature type="transmembrane region" description="Helical" evidence="5">
    <location>
        <begin position="62"/>
        <end position="84"/>
    </location>
</feature>
<dbReference type="RefSeq" id="XP_029652141.1">
    <property type="nucleotide sequence ID" value="XM_029796281.2"/>
</dbReference>
<evidence type="ECO:0000256" key="4">
    <source>
        <dbReference type="ARBA" id="ARBA00023136"/>
    </source>
</evidence>
<dbReference type="InterPro" id="IPR008952">
    <property type="entry name" value="Tetraspanin_EC2_sf"/>
</dbReference>
<dbReference type="Proteomes" id="UP000515154">
    <property type="component" value="Linkage group LG2"/>
</dbReference>
<keyword evidence="3 5" id="KW-1133">Transmembrane helix</keyword>
<keyword evidence="4 5" id="KW-0472">Membrane</keyword>
<dbReference type="KEGG" id="osn:115225329"/>
<dbReference type="SUPFAM" id="SSF48652">
    <property type="entry name" value="Tetraspanin"/>
    <property type="match status" value="1"/>
</dbReference>
<dbReference type="AlphaFoldDB" id="A0A6P7TTB9"/>
<keyword evidence="2 5" id="KW-0812">Transmembrane</keyword>
<dbReference type="InterPro" id="IPR018499">
    <property type="entry name" value="Tetraspanin/Peripherin"/>
</dbReference>
<comment type="subcellular location">
    <subcellularLocation>
        <location evidence="1">Membrane</location>
        <topology evidence="1">Multi-pass membrane protein</topology>
    </subcellularLocation>
</comment>
<accession>A0A6P7TTB9</accession>
<protein>
    <submittedName>
        <fullName evidence="7">CD63 antigen-like</fullName>
    </submittedName>
</protein>
<gene>
    <name evidence="7" type="primary">LOC115225329</name>
</gene>
<evidence type="ECO:0000313" key="6">
    <source>
        <dbReference type="Proteomes" id="UP000515154"/>
    </source>
</evidence>
<feature type="transmembrane region" description="Helical" evidence="5">
    <location>
        <begin position="96"/>
        <end position="118"/>
    </location>
</feature>
<reference evidence="7" key="1">
    <citation type="submission" date="2025-08" db="UniProtKB">
        <authorList>
            <consortium name="RefSeq"/>
        </authorList>
    </citation>
    <scope>IDENTIFICATION</scope>
</reference>
<name>A0A6P7TTB9_9MOLL</name>
<feature type="transmembrane region" description="Helical" evidence="5">
    <location>
        <begin position="212"/>
        <end position="234"/>
    </location>
</feature>
<dbReference type="GO" id="GO:0016020">
    <property type="term" value="C:membrane"/>
    <property type="evidence" value="ECO:0007669"/>
    <property type="project" value="UniProtKB-SubCell"/>
</dbReference>
<evidence type="ECO:0000256" key="5">
    <source>
        <dbReference type="SAM" id="Phobius"/>
    </source>
</evidence>
<feature type="transmembrane region" description="Helical" evidence="5">
    <location>
        <begin position="21"/>
        <end position="42"/>
    </location>
</feature>
<evidence type="ECO:0000256" key="1">
    <source>
        <dbReference type="ARBA" id="ARBA00004141"/>
    </source>
</evidence>
<dbReference type="Pfam" id="PF00335">
    <property type="entry name" value="Tetraspanin"/>
    <property type="match status" value="1"/>
</dbReference>
<organism evidence="6 7">
    <name type="scientific">Octopus sinensis</name>
    <name type="common">East Asian common octopus</name>
    <dbReference type="NCBI Taxonomy" id="2607531"/>
    <lineage>
        <taxon>Eukaryota</taxon>
        <taxon>Metazoa</taxon>
        <taxon>Spiralia</taxon>
        <taxon>Lophotrochozoa</taxon>
        <taxon>Mollusca</taxon>
        <taxon>Cephalopoda</taxon>
        <taxon>Coleoidea</taxon>
        <taxon>Octopodiformes</taxon>
        <taxon>Octopoda</taxon>
        <taxon>Incirrata</taxon>
        <taxon>Octopodidae</taxon>
        <taxon>Octopus</taxon>
    </lineage>
</organism>
<keyword evidence="6" id="KW-1185">Reference proteome</keyword>
<dbReference type="Gene3D" id="1.10.1450.10">
    <property type="entry name" value="Tetraspanin"/>
    <property type="match status" value="1"/>
</dbReference>
<evidence type="ECO:0000256" key="2">
    <source>
        <dbReference type="ARBA" id="ARBA00022692"/>
    </source>
</evidence>
<proteinExistence type="predicted"/>
<evidence type="ECO:0000256" key="3">
    <source>
        <dbReference type="ARBA" id="ARBA00022989"/>
    </source>
</evidence>
<sequence length="243" mass="26776">MATIPAETVKQWTVNGMRCCFGVLSCVLLCGAVFTISFGVVIQMEYGGPINIFGGHFQLFSILLLCSGTLYFLLALFAIGSLLLNSTKCLTIMTYFVLILAIVQILTGMVGIGAKGYVHGEINKRMKAAQMNYLKNPTSQIAWNTTQRAMNCCGIYSSTEWFRILGDHNLPDSCCIYKSPGCGLQAVAQSNYNNDGCLGNYVSSTNTYQLGISIYSLLSNFLHLFLIAIPIYLIQKLEEYNKL</sequence>
<evidence type="ECO:0000313" key="7">
    <source>
        <dbReference type="RefSeq" id="XP_029652141.1"/>
    </source>
</evidence>